<evidence type="ECO:0000313" key="1">
    <source>
        <dbReference type="EMBL" id="AGH45875.1"/>
    </source>
</evidence>
<reference evidence="1 2" key="1">
    <citation type="journal article" date="2013" name="Genome Announc.">
        <title>Complete Genome Sequence of Glaciecola psychrophila Strain 170T.</title>
        <authorList>
            <person name="Yin J."/>
            <person name="Chen J."/>
            <person name="Liu G."/>
            <person name="Yu Y."/>
            <person name="Song L."/>
            <person name="Wang X."/>
            <person name="Qu X."/>
        </authorList>
    </citation>
    <scope>NUCLEOTIDE SEQUENCE [LARGE SCALE GENOMIC DNA]</scope>
    <source>
        <strain evidence="1 2">170</strain>
    </source>
</reference>
<dbReference type="EMBL" id="CP003837">
    <property type="protein sequence ID" value="AGH45875.1"/>
    <property type="molecule type" value="Genomic_DNA"/>
</dbReference>
<sequence>MAEALKIAATIKKITVTITPVKPKPLFERFMSVSYYFNLILSNTFFTLN</sequence>
<dbReference type="AlphaFoldDB" id="K6YXQ7"/>
<gene>
    <name evidence="1" type="ORF">C427_3767</name>
</gene>
<name>K6YXQ7_9ALTE</name>
<evidence type="ECO:0000313" key="2">
    <source>
        <dbReference type="Proteomes" id="UP000011864"/>
    </source>
</evidence>
<dbReference type="KEGG" id="gps:C427_3767"/>
<protein>
    <submittedName>
        <fullName evidence="1">Uncharacterized protein</fullName>
    </submittedName>
</protein>
<proteinExistence type="predicted"/>
<accession>K6YXQ7</accession>
<dbReference type="HOGENOM" id="CLU_3138794_0_0_6"/>
<dbReference type="Proteomes" id="UP000011864">
    <property type="component" value="Chromosome"/>
</dbReference>
<keyword evidence="2" id="KW-1185">Reference proteome</keyword>
<organism evidence="1 2">
    <name type="scientific">Paraglaciecola psychrophila 170</name>
    <dbReference type="NCBI Taxonomy" id="1129794"/>
    <lineage>
        <taxon>Bacteria</taxon>
        <taxon>Pseudomonadati</taxon>
        <taxon>Pseudomonadota</taxon>
        <taxon>Gammaproteobacteria</taxon>
        <taxon>Alteromonadales</taxon>
        <taxon>Alteromonadaceae</taxon>
        <taxon>Paraglaciecola</taxon>
    </lineage>
</organism>